<evidence type="ECO:0000313" key="3">
    <source>
        <dbReference type="Proteomes" id="UP000663874"/>
    </source>
</evidence>
<evidence type="ECO:0000313" key="1">
    <source>
        <dbReference type="EMBL" id="CAF1106754.1"/>
    </source>
</evidence>
<organism evidence="2 3">
    <name type="scientific">Rotaria sordida</name>
    <dbReference type="NCBI Taxonomy" id="392033"/>
    <lineage>
        <taxon>Eukaryota</taxon>
        <taxon>Metazoa</taxon>
        <taxon>Spiralia</taxon>
        <taxon>Gnathifera</taxon>
        <taxon>Rotifera</taxon>
        <taxon>Eurotatoria</taxon>
        <taxon>Bdelloidea</taxon>
        <taxon>Philodinida</taxon>
        <taxon>Philodinidae</taxon>
        <taxon>Rotaria</taxon>
    </lineage>
</organism>
<dbReference type="AlphaFoldDB" id="A0A819QB21"/>
<sequence length="33" mass="3534">MNPPPVTVLTGHVELGIILSGSEHGFVLQHILQ</sequence>
<dbReference type="Proteomes" id="UP000663874">
    <property type="component" value="Unassembled WGS sequence"/>
</dbReference>
<feature type="non-terminal residue" evidence="2">
    <location>
        <position position="1"/>
    </location>
</feature>
<accession>A0A819QB21</accession>
<proteinExistence type="predicted"/>
<gene>
    <name evidence="2" type="ORF">FNK824_LOCUS27343</name>
    <name evidence="1" type="ORF">RFH988_LOCUS19613</name>
</gene>
<reference evidence="2" key="1">
    <citation type="submission" date="2021-02" db="EMBL/GenBank/DDBJ databases">
        <authorList>
            <person name="Nowell W R."/>
        </authorList>
    </citation>
    <scope>NUCLEOTIDE SEQUENCE</scope>
</reference>
<evidence type="ECO:0000313" key="2">
    <source>
        <dbReference type="EMBL" id="CAF4025755.1"/>
    </source>
</evidence>
<comment type="caution">
    <text evidence="2">The sequence shown here is derived from an EMBL/GenBank/DDBJ whole genome shotgun (WGS) entry which is preliminary data.</text>
</comment>
<dbReference type="EMBL" id="CAJNOO010001159">
    <property type="protein sequence ID" value="CAF1106754.1"/>
    <property type="molecule type" value="Genomic_DNA"/>
</dbReference>
<name>A0A819QB21_9BILA</name>
<dbReference type="Proteomes" id="UP000663882">
    <property type="component" value="Unassembled WGS sequence"/>
</dbReference>
<dbReference type="EMBL" id="CAJOBE010007066">
    <property type="protein sequence ID" value="CAF4025755.1"/>
    <property type="molecule type" value="Genomic_DNA"/>
</dbReference>
<protein>
    <submittedName>
        <fullName evidence="2">Uncharacterized protein</fullName>
    </submittedName>
</protein>